<dbReference type="EMBL" id="KU926705">
    <property type="protein sequence ID" value="ANC57829.1"/>
    <property type="molecule type" value="Genomic_DNA"/>
</dbReference>
<evidence type="ECO:0000313" key="8">
    <source>
        <dbReference type="EMBL" id="ANC57829.1"/>
    </source>
</evidence>
<dbReference type="InterPro" id="IPR000719">
    <property type="entry name" value="Prot_kinase_dom"/>
</dbReference>
<evidence type="ECO:0000256" key="1">
    <source>
        <dbReference type="ARBA" id="ARBA00022679"/>
    </source>
</evidence>
<dbReference type="GO" id="GO:0005524">
    <property type="term" value="F:ATP binding"/>
    <property type="evidence" value="ECO:0007669"/>
    <property type="project" value="UniProtKB-UniRule"/>
</dbReference>
<dbReference type="InterPro" id="IPR005532">
    <property type="entry name" value="SUMF_dom"/>
</dbReference>
<dbReference type="GO" id="GO:0004674">
    <property type="term" value="F:protein serine/threonine kinase activity"/>
    <property type="evidence" value="ECO:0007669"/>
    <property type="project" value="TreeGrafter"/>
</dbReference>
<keyword evidence="3 8" id="KW-0418">Kinase</keyword>
<dbReference type="SUPFAM" id="SSF56112">
    <property type="entry name" value="Protein kinase-like (PK-like)"/>
    <property type="match status" value="1"/>
</dbReference>
<keyword evidence="1" id="KW-0808">Transferase</keyword>
<dbReference type="InterPro" id="IPR008271">
    <property type="entry name" value="Ser/Thr_kinase_AS"/>
</dbReference>
<dbReference type="CDD" id="cd14014">
    <property type="entry name" value="STKc_PknB_like"/>
    <property type="match status" value="1"/>
</dbReference>
<dbReference type="InterPro" id="IPR002477">
    <property type="entry name" value="Peptidoglycan-bd-like"/>
</dbReference>
<proteinExistence type="predicted"/>
<sequence>MQSIGKYKILKELGSGSFGFVYLAQDPKLHVDVAIKVFKVKDATLLSQVTSVSNDPERVLKQRFIDEARSLRKLAANPYIVQMYEFDELEDGTPYYVMPFIQHTLVNEIGKDAFSQGALAELPQDQHPKKIASTQAIYYLKQLTQALCFVHQNGLVHRDIKPANILINDQNQVQLSDFGIAKLPLSEHSQTGFGMGSKNYMSPEQQESAKHVKPASDIYSLGVLAYRMLTGHLPVGRFQDPIEYAPEIGQPLNDLILLAISQNATQRPDDGATFLAALNHAIAYQENSLPVTDDNEDTAVWVAPSSSQIKPELTPLENKIVTLLITQGEIKATDLTLLQVLGDINQLDKSGLNTFIAHIIQQQCANSSELQAFILWVNTVNKQFSAGPQMPSNAEINILLEVGLSTTNKTTEQLKTLLETKQQEYLGASSQNQTNFFTNNLLKASWIKSFLSKIRLVKNTLPKKLLSLGLFAIALMGLIAMYGQYNKHRNTINSDKQAWVQAKKNNTIENYKAYLQKRPKGNYLNEAKKSLTHLLEKTEILAASQVSLRQQQIINAQRQLIQQGFQLDLNGKLDLRTKGAIEIFEKNENLVITGNVDALLLKKLAEIYQQKESQLWHKVQQEHSMVAYQEYKTTFPQGLYVSQAINAIKQLTIEIKNSEKHEQQLQEKKRQQVVEQATNELLNNLLTLPSGKFSMGCNQGVECKEREGPVHTVFINTFRVMATEVTFTLWDACVISGDCSMQPKDEGWSRGNRPVIGISYLDIVEQFIPWLNKTTGEVFSLPSEAQWEYAAKAGSNAQYAWGTDIDCLKARFSQFSGICGNDRKTSLVRSFTPNDFGLYDMYGNVWEWTKDCWHNNYQGAPSDGSAWANASGNCDAGVIRGGSWLNQASFLRATFRSRYNRSQRSNANGFRLVINTQYK</sequence>
<dbReference type="InterPro" id="IPR016187">
    <property type="entry name" value="CTDL_fold"/>
</dbReference>
<dbReference type="PROSITE" id="PS00108">
    <property type="entry name" value="PROTEIN_KINASE_ST"/>
    <property type="match status" value="1"/>
</dbReference>
<dbReference type="Pfam" id="PF03781">
    <property type="entry name" value="FGE-sulfatase"/>
    <property type="match status" value="1"/>
</dbReference>
<evidence type="ECO:0000256" key="4">
    <source>
        <dbReference type="ARBA" id="ARBA00022840"/>
    </source>
</evidence>
<feature type="binding site" evidence="5">
    <location>
        <position position="36"/>
    </location>
    <ligand>
        <name>ATP</name>
        <dbReference type="ChEBI" id="CHEBI:30616"/>
    </ligand>
</feature>
<dbReference type="PROSITE" id="PS00107">
    <property type="entry name" value="PROTEIN_KINASE_ATP"/>
    <property type="match status" value="1"/>
</dbReference>
<dbReference type="PANTHER" id="PTHR43289">
    <property type="entry name" value="MITOGEN-ACTIVATED PROTEIN KINASE KINASE KINASE 20-RELATED"/>
    <property type="match status" value="1"/>
</dbReference>
<dbReference type="Gene3D" id="1.10.510.10">
    <property type="entry name" value="Transferase(Phosphotransferase) domain 1"/>
    <property type="match status" value="1"/>
</dbReference>
<organism evidence="8">
    <name type="scientific">Colwellia sp. C1</name>
    <dbReference type="NCBI Taxonomy" id="1737566"/>
    <lineage>
        <taxon>Bacteria</taxon>
        <taxon>Pseudomonadati</taxon>
        <taxon>Pseudomonadota</taxon>
        <taxon>Gammaproteobacteria</taxon>
        <taxon>Alteromonadales</taxon>
        <taxon>Colwelliaceae</taxon>
        <taxon>Colwellia</taxon>
    </lineage>
</organism>
<feature type="domain" description="Protein kinase" evidence="7">
    <location>
        <begin position="7"/>
        <end position="283"/>
    </location>
</feature>
<name>A0A168PG01_9GAMM</name>
<dbReference type="InterPro" id="IPR011009">
    <property type="entry name" value="Kinase-like_dom_sf"/>
</dbReference>
<evidence type="ECO:0000256" key="2">
    <source>
        <dbReference type="ARBA" id="ARBA00022741"/>
    </source>
</evidence>
<dbReference type="SMART" id="SM00220">
    <property type="entry name" value="S_TKc"/>
    <property type="match status" value="1"/>
</dbReference>
<accession>A0A168PG01</accession>
<dbReference type="InterPro" id="IPR017441">
    <property type="entry name" value="Protein_kinase_ATP_BS"/>
</dbReference>
<dbReference type="PROSITE" id="PS50011">
    <property type="entry name" value="PROTEIN_KINASE_DOM"/>
    <property type="match status" value="1"/>
</dbReference>
<keyword evidence="4 5" id="KW-0067">ATP-binding</keyword>
<evidence type="ECO:0000256" key="5">
    <source>
        <dbReference type="PROSITE-ProRule" id="PRU10141"/>
    </source>
</evidence>
<dbReference type="PANTHER" id="PTHR43289:SF6">
    <property type="entry name" value="SERINE_THREONINE-PROTEIN KINASE NEKL-3"/>
    <property type="match status" value="1"/>
</dbReference>
<keyword evidence="2 5" id="KW-0547">Nucleotide-binding</keyword>
<keyword evidence="6" id="KW-0175">Coiled coil</keyword>
<dbReference type="Gene3D" id="3.30.200.20">
    <property type="entry name" value="Phosphorylase Kinase, domain 1"/>
    <property type="match status" value="1"/>
</dbReference>
<dbReference type="SUPFAM" id="SSF56436">
    <property type="entry name" value="C-type lectin-like"/>
    <property type="match status" value="1"/>
</dbReference>
<evidence type="ECO:0000256" key="6">
    <source>
        <dbReference type="SAM" id="Coils"/>
    </source>
</evidence>
<evidence type="ECO:0000259" key="7">
    <source>
        <dbReference type="PROSITE" id="PS50011"/>
    </source>
</evidence>
<dbReference type="Gene3D" id="3.90.1580.10">
    <property type="entry name" value="paralog of FGE (formylglycine-generating enzyme)"/>
    <property type="match status" value="1"/>
</dbReference>
<dbReference type="AlphaFoldDB" id="A0A168PG01"/>
<reference evidence="8" key="1">
    <citation type="submission" date="2016-03" db="EMBL/GenBank/DDBJ databases">
        <title>Partial sequence of psychrophilic Colwellia sp.</title>
        <authorList>
            <person name="Pankowski J.A."/>
            <person name="Leong J.S."/>
            <person name="Nano F.E."/>
        </authorList>
    </citation>
    <scope>NUCLEOTIDE SEQUENCE</scope>
    <source>
        <strain evidence="8">C1</strain>
    </source>
</reference>
<dbReference type="InterPro" id="IPR042095">
    <property type="entry name" value="SUMF_sf"/>
</dbReference>
<feature type="coiled-coil region" evidence="6">
    <location>
        <begin position="641"/>
        <end position="671"/>
    </location>
</feature>
<dbReference type="InterPro" id="IPR036365">
    <property type="entry name" value="PGBD-like_sf"/>
</dbReference>
<dbReference type="Pfam" id="PF01471">
    <property type="entry name" value="PG_binding_1"/>
    <property type="match status" value="1"/>
</dbReference>
<dbReference type="SUPFAM" id="SSF47090">
    <property type="entry name" value="PGBD-like"/>
    <property type="match status" value="1"/>
</dbReference>
<dbReference type="Pfam" id="PF00069">
    <property type="entry name" value="Pkinase"/>
    <property type="match status" value="1"/>
</dbReference>
<protein>
    <submittedName>
        <fullName evidence="8">Serine/threonine kinase</fullName>
    </submittedName>
</protein>
<evidence type="ECO:0000256" key="3">
    <source>
        <dbReference type="ARBA" id="ARBA00022777"/>
    </source>
</evidence>